<dbReference type="PANTHER" id="PTHR10340">
    <property type="entry name" value="SPHINGOMYELIN PHOSPHODIESTERASE"/>
    <property type="match status" value="1"/>
</dbReference>
<evidence type="ECO:0000256" key="2">
    <source>
        <dbReference type="ARBA" id="ARBA00023180"/>
    </source>
</evidence>
<keyword evidence="5" id="KW-1185">Reference proteome</keyword>
<comment type="caution">
    <text evidence="4">The sequence shown here is derived from an EMBL/GenBank/DDBJ whole genome shotgun (WGS) entry which is preliminary data.</text>
</comment>
<feature type="domain" description="Calcineurin-like phosphoesterase" evidence="3">
    <location>
        <begin position="4"/>
        <end position="153"/>
    </location>
</feature>
<sequence length="207" mass="23602">MFKKYLTGPVFVTLGNHDSAPSNIDSPHFLPGRLGEQSSWNYRHVAGLWQHEGWISHEEAEEAATHYGDFWYRANILNFINTENPDNSGMLGWMVDELQKAEDAGERVWIIGHVPSGWDGYNPLPDPTNLFYQIVDRYSPHVIANTFWGHNHEDQFMIYYANTGTIQNSDTSLSTGWVVPSVTPLTNLNSGFRLYEVDTGDFKIYEA</sequence>
<evidence type="ECO:0000256" key="1">
    <source>
        <dbReference type="ARBA" id="ARBA00022801"/>
    </source>
</evidence>
<dbReference type="SUPFAM" id="SSF56300">
    <property type="entry name" value="Metallo-dependent phosphatases"/>
    <property type="match status" value="1"/>
</dbReference>
<protein>
    <recommendedName>
        <fullName evidence="3">Calcineurin-like phosphoesterase domain-containing protein</fullName>
    </recommendedName>
</protein>
<keyword evidence="1" id="KW-0378">Hydrolase</keyword>
<dbReference type="PANTHER" id="PTHR10340:SF27">
    <property type="entry name" value="ACL091CP"/>
    <property type="match status" value="1"/>
</dbReference>
<accession>A0AAD6HKN9</accession>
<organism evidence="4 5">
    <name type="scientific">Penicillium malachiteum</name>
    <dbReference type="NCBI Taxonomy" id="1324776"/>
    <lineage>
        <taxon>Eukaryota</taxon>
        <taxon>Fungi</taxon>
        <taxon>Dikarya</taxon>
        <taxon>Ascomycota</taxon>
        <taxon>Pezizomycotina</taxon>
        <taxon>Eurotiomycetes</taxon>
        <taxon>Eurotiomycetidae</taxon>
        <taxon>Eurotiales</taxon>
        <taxon>Aspergillaceae</taxon>
        <taxon>Penicillium</taxon>
    </lineage>
</organism>
<dbReference type="Pfam" id="PF00149">
    <property type="entry name" value="Metallophos"/>
    <property type="match status" value="1"/>
</dbReference>
<proteinExistence type="predicted"/>
<evidence type="ECO:0000313" key="5">
    <source>
        <dbReference type="Proteomes" id="UP001215712"/>
    </source>
</evidence>
<dbReference type="Gene3D" id="3.60.21.10">
    <property type="match status" value="1"/>
</dbReference>
<reference evidence="4" key="2">
    <citation type="submission" date="2023-01" db="EMBL/GenBank/DDBJ databases">
        <authorList>
            <person name="Petersen C."/>
        </authorList>
    </citation>
    <scope>NUCLEOTIDE SEQUENCE</scope>
    <source>
        <strain evidence="4">IBT 17514</strain>
    </source>
</reference>
<dbReference type="GO" id="GO:0008081">
    <property type="term" value="F:phosphoric diester hydrolase activity"/>
    <property type="evidence" value="ECO:0007669"/>
    <property type="project" value="TreeGrafter"/>
</dbReference>
<evidence type="ECO:0000313" key="4">
    <source>
        <dbReference type="EMBL" id="KAJ5724539.1"/>
    </source>
</evidence>
<keyword evidence="2" id="KW-0325">Glycoprotein</keyword>
<dbReference type="InterPro" id="IPR004843">
    <property type="entry name" value="Calcineurin-like_PHP"/>
</dbReference>
<evidence type="ECO:0000259" key="3">
    <source>
        <dbReference type="Pfam" id="PF00149"/>
    </source>
</evidence>
<name>A0AAD6HKN9_9EURO</name>
<dbReference type="InterPro" id="IPR029052">
    <property type="entry name" value="Metallo-depent_PP-like"/>
</dbReference>
<reference evidence="4" key="1">
    <citation type="journal article" date="2023" name="IMA Fungus">
        <title>Comparative genomic study of the Penicillium genus elucidates a diverse pangenome and 15 lateral gene transfer events.</title>
        <authorList>
            <person name="Petersen C."/>
            <person name="Sorensen T."/>
            <person name="Nielsen M.R."/>
            <person name="Sondergaard T.E."/>
            <person name="Sorensen J.L."/>
            <person name="Fitzpatrick D.A."/>
            <person name="Frisvad J.C."/>
            <person name="Nielsen K.L."/>
        </authorList>
    </citation>
    <scope>NUCLEOTIDE SEQUENCE</scope>
    <source>
        <strain evidence="4">IBT 17514</strain>
    </source>
</reference>
<dbReference type="EMBL" id="JAQJAN010000008">
    <property type="protein sequence ID" value="KAJ5724539.1"/>
    <property type="molecule type" value="Genomic_DNA"/>
</dbReference>
<dbReference type="AlphaFoldDB" id="A0AAD6HKN9"/>
<dbReference type="Proteomes" id="UP001215712">
    <property type="component" value="Unassembled WGS sequence"/>
</dbReference>
<gene>
    <name evidence="4" type="ORF">N7493_006267</name>
</gene>